<dbReference type="RefSeq" id="WP_193912767.1">
    <property type="nucleotide sequence ID" value="NZ_JADEXS020000001.1"/>
</dbReference>
<organism evidence="1 2">
    <name type="scientific">Desmonostoc muscorum LEGE 12446</name>
    <dbReference type="NCBI Taxonomy" id="1828758"/>
    <lineage>
        <taxon>Bacteria</taxon>
        <taxon>Bacillati</taxon>
        <taxon>Cyanobacteriota</taxon>
        <taxon>Cyanophyceae</taxon>
        <taxon>Nostocales</taxon>
        <taxon>Nostocaceae</taxon>
        <taxon>Desmonostoc</taxon>
    </lineage>
</organism>
<keyword evidence="2" id="KW-1185">Reference proteome</keyword>
<sequence>MAHSQNIGVYFSANDAVYDWTIAFLNSFRTFNPDLRLILIPFNDQCDRLLKLSNTYKFEVYTDSCFSRLEAIGQAFELGYTPTGPYWFRRYAAFWGPLDYFMYLDARQIVLADIKPFIEAVETLGFDFLHYDCAIDQVYEPGAFRQELLRQGRGRGFNSGRWASRKGLFSIEEFELLAEGALKIRDQLNPRNTDQAFINYCCDMKPVRYGHFAEVIGGICQNGWARLSGKIYWKDGKYYLWDYGGLDHKKQIFLLHWAGYRLNALMPNNYLFYQYLLRGKSMFKQLQFYGTLGLDYLINAPINSIKRQSLLNSLYHDLKKYYKINFKNELYK</sequence>
<evidence type="ECO:0000313" key="2">
    <source>
        <dbReference type="Proteomes" id="UP000622533"/>
    </source>
</evidence>
<dbReference type="InterPro" id="IPR029044">
    <property type="entry name" value="Nucleotide-diphossugar_trans"/>
</dbReference>
<proteinExistence type="predicted"/>
<dbReference type="Proteomes" id="UP000622533">
    <property type="component" value="Unassembled WGS sequence"/>
</dbReference>
<gene>
    <name evidence="1" type="ORF">IQ276_00530</name>
</gene>
<dbReference type="AlphaFoldDB" id="A0A8J7A402"/>
<evidence type="ECO:0000313" key="1">
    <source>
        <dbReference type="EMBL" id="MBE9020992.1"/>
    </source>
</evidence>
<reference evidence="1" key="1">
    <citation type="submission" date="2020-10" db="EMBL/GenBank/DDBJ databases">
        <authorList>
            <person name="Castelo-Branco R."/>
            <person name="Eusebio N."/>
            <person name="Adriana R."/>
            <person name="Vieira A."/>
            <person name="Brugerolle De Fraissinette N."/>
            <person name="Rezende De Castro R."/>
            <person name="Schneider M.P."/>
            <person name="Vasconcelos V."/>
            <person name="Leao P.N."/>
        </authorList>
    </citation>
    <scope>NUCLEOTIDE SEQUENCE</scope>
    <source>
        <strain evidence="1">LEGE 12446</strain>
    </source>
</reference>
<name>A0A8J7A402_DESMC</name>
<comment type="caution">
    <text evidence="1">The sequence shown here is derived from an EMBL/GenBank/DDBJ whole genome shotgun (WGS) entry which is preliminary data.</text>
</comment>
<dbReference type="EMBL" id="JADEXS010000003">
    <property type="protein sequence ID" value="MBE9020992.1"/>
    <property type="molecule type" value="Genomic_DNA"/>
</dbReference>
<accession>A0A8J7A402</accession>
<protein>
    <submittedName>
        <fullName evidence="1">Uncharacterized protein</fullName>
    </submittedName>
</protein>
<dbReference type="SUPFAM" id="SSF53448">
    <property type="entry name" value="Nucleotide-diphospho-sugar transferases"/>
    <property type="match status" value="1"/>
</dbReference>